<keyword evidence="8 11" id="KW-0233">DNA recombination</keyword>
<evidence type="ECO:0000256" key="12">
    <source>
        <dbReference type="SAM" id="MobiDB-lite"/>
    </source>
</evidence>
<dbReference type="AlphaFoldDB" id="A0A914XCF3"/>
<protein>
    <recommendedName>
        <fullName evidence="11">Structure-specific endonuclease subunit SLX1 homolog</fullName>
        <ecNumber evidence="11">3.1.-.-</ecNumber>
    </recommendedName>
</protein>
<dbReference type="HAMAP" id="MF_03100">
    <property type="entry name" value="Endonuc_su_Slx1"/>
    <property type="match status" value="1"/>
</dbReference>
<feature type="compositionally biased region" description="Polar residues" evidence="12">
    <location>
        <begin position="78"/>
        <end position="99"/>
    </location>
</feature>
<evidence type="ECO:0000256" key="2">
    <source>
        <dbReference type="ARBA" id="ARBA00022723"/>
    </source>
</evidence>
<dbReference type="InterPro" id="IPR000305">
    <property type="entry name" value="GIY-YIG_endonuc"/>
</dbReference>
<evidence type="ECO:0000256" key="5">
    <source>
        <dbReference type="ARBA" id="ARBA00022771"/>
    </source>
</evidence>
<dbReference type="PROSITE" id="PS50164">
    <property type="entry name" value="GIY_YIG"/>
    <property type="match status" value="1"/>
</dbReference>
<evidence type="ECO:0000256" key="1">
    <source>
        <dbReference type="ARBA" id="ARBA00022722"/>
    </source>
</evidence>
<dbReference type="InterPro" id="IPR027520">
    <property type="entry name" value="Slx1"/>
</dbReference>
<evidence type="ECO:0000256" key="8">
    <source>
        <dbReference type="ARBA" id="ARBA00023172"/>
    </source>
</evidence>
<reference evidence="15" key="1">
    <citation type="submission" date="2022-11" db="UniProtKB">
        <authorList>
            <consortium name="WormBaseParasite"/>
        </authorList>
    </citation>
    <scope>IDENTIFICATION</scope>
</reference>
<dbReference type="InterPro" id="IPR013083">
    <property type="entry name" value="Znf_RING/FYVE/PHD"/>
</dbReference>
<comment type="cofactor">
    <cofactor evidence="11">
        <name>a divalent metal cation</name>
        <dbReference type="ChEBI" id="CHEBI:60240"/>
    </cofactor>
</comment>
<evidence type="ECO:0000313" key="14">
    <source>
        <dbReference type="Proteomes" id="UP000887566"/>
    </source>
</evidence>
<dbReference type="GO" id="GO:0017108">
    <property type="term" value="F:5'-flap endonuclease activity"/>
    <property type="evidence" value="ECO:0007669"/>
    <property type="project" value="InterPro"/>
</dbReference>
<comment type="subcellular location">
    <subcellularLocation>
        <location evidence="11">Nucleus</location>
    </subcellularLocation>
</comment>
<name>A0A914XCF3_9BILA</name>
<evidence type="ECO:0000256" key="7">
    <source>
        <dbReference type="ARBA" id="ARBA00022833"/>
    </source>
</evidence>
<dbReference type="InterPro" id="IPR035901">
    <property type="entry name" value="GIY-YIG_endonuc_sf"/>
</dbReference>
<dbReference type="Gene3D" id="3.30.40.10">
    <property type="entry name" value="Zinc/RING finger domain, C3HC4 (zinc finger)"/>
    <property type="match status" value="1"/>
</dbReference>
<evidence type="ECO:0000256" key="4">
    <source>
        <dbReference type="ARBA" id="ARBA00022763"/>
    </source>
</evidence>
<dbReference type="Proteomes" id="UP000887566">
    <property type="component" value="Unplaced"/>
</dbReference>
<dbReference type="GO" id="GO:0033557">
    <property type="term" value="C:Slx1-Slx4 complex"/>
    <property type="evidence" value="ECO:0007669"/>
    <property type="project" value="UniProtKB-UniRule"/>
</dbReference>
<evidence type="ECO:0000256" key="10">
    <source>
        <dbReference type="ARBA" id="ARBA00023242"/>
    </source>
</evidence>
<comment type="caution">
    <text evidence="11">Lacks conserved residue(s) required for the propagation of feature annotation.</text>
</comment>
<dbReference type="WBParaSite" id="PSAMB.scaffold739size42317.g8320.t1">
    <property type="protein sequence ID" value="PSAMB.scaffold739size42317.g8320.t1"/>
    <property type="gene ID" value="PSAMB.scaffold739size42317.g8320"/>
</dbReference>
<dbReference type="InterPro" id="IPR048749">
    <property type="entry name" value="SLX1_C"/>
</dbReference>
<dbReference type="GO" id="GO:0008821">
    <property type="term" value="F:crossover junction DNA endonuclease activity"/>
    <property type="evidence" value="ECO:0007669"/>
    <property type="project" value="TreeGrafter"/>
</dbReference>
<feature type="region of interest" description="Disordered" evidence="12">
    <location>
        <begin position="78"/>
        <end position="109"/>
    </location>
</feature>
<dbReference type="FunFam" id="3.40.1440.10:FF:000008">
    <property type="entry name" value="Structure-specific endonuclease subunit SLX1 homolog"/>
    <property type="match status" value="1"/>
</dbReference>
<dbReference type="Pfam" id="PF01541">
    <property type="entry name" value="GIY-YIG"/>
    <property type="match status" value="1"/>
</dbReference>
<keyword evidence="7" id="KW-0862">Zinc</keyword>
<dbReference type="PANTHER" id="PTHR20208">
    <property type="entry name" value="STRUCTURE-SPECIFIC ENDONUCLEASE SUBUNIT SLX1"/>
    <property type="match status" value="1"/>
</dbReference>
<dbReference type="PANTHER" id="PTHR20208:SF10">
    <property type="entry name" value="STRUCTURE-SPECIFIC ENDONUCLEASE SUBUNIT SLX1"/>
    <property type="match status" value="1"/>
</dbReference>
<dbReference type="InterPro" id="IPR050381">
    <property type="entry name" value="SLX1_endonuclease"/>
</dbReference>
<proteinExistence type="inferred from homology"/>
<evidence type="ECO:0000256" key="6">
    <source>
        <dbReference type="ARBA" id="ARBA00022801"/>
    </source>
</evidence>
<dbReference type="EC" id="3.1.-.-" evidence="11"/>
<keyword evidence="1 11" id="KW-0540">Nuclease</keyword>
<comment type="similarity">
    <text evidence="11">Belongs to the SLX1 family.</text>
</comment>
<sequence>MDCEFDCDDRWMDYLDDNVVPLSDNPEGNVDNDNFPAVENPVKESECEVASAAQSASIDQPASQELIDDNSNYTLTQSTSEQYTEAITSSSQTTVNPSPSKRGRKAKAKAEPAISDEFFGVYCLISKSERPCYKNRCYIGFTVDPNRRIRQHNGGKQAGGAAKTDNRGPWDMVCIIHGFPNLTSGLRFEWAWQNPDKSRRLKLLKLRKAPKETQFAFRLRIVAHMLRSEPWKRLALTFRWLIPEKQLPFPAGLEMPEQMETTSGLVEKTKTLVTEIFKAEDRTCSICKQYVQKDTELIVCLGAPECFGKFHITCLAKLFVQEANEFVEFLMPIAGRCPRCFRKCKWGDLIRAQRKILAALDVTSPTEDYSVEY</sequence>
<keyword evidence="3 11" id="KW-0255">Endonuclease</keyword>
<dbReference type="GO" id="GO:0000724">
    <property type="term" value="P:double-strand break repair via homologous recombination"/>
    <property type="evidence" value="ECO:0007669"/>
    <property type="project" value="TreeGrafter"/>
</dbReference>
<accession>A0A914XCF3</accession>
<dbReference type="Pfam" id="PF21202">
    <property type="entry name" value="SLX1_C"/>
    <property type="match status" value="1"/>
</dbReference>
<dbReference type="CDD" id="cd10455">
    <property type="entry name" value="GIY-YIG_SLX1"/>
    <property type="match status" value="1"/>
</dbReference>
<evidence type="ECO:0000256" key="9">
    <source>
        <dbReference type="ARBA" id="ARBA00023204"/>
    </source>
</evidence>
<evidence type="ECO:0000259" key="13">
    <source>
        <dbReference type="PROSITE" id="PS50164"/>
    </source>
</evidence>
<dbReference type="Gene3D" id="3.40.1440.10">
    <property type="entry name" value="GIY-YIG endonuclease"/>
    <property type="match status" value="1"/>
</dbReference>
<evidence type="ECO:0000256" key="11">
    <source>
        <dbReference type="HAMAP-Rule" id="MF_03100"/>
    </source>
</evidence>
<keyword evidence="2" id="KW-0479">Metal-binding</keyword>
<evidence type="ECO:0000313" key="15">
    <source>
        <dbReference type="WBParaSite" id="PSAMB.scaffold739size42317.g8320.t1"/>
    </source>
</evidence>
<evidence type="ECO:0000256" key="3">
    <source>
        <dbReference type="ARBA" id="ARBA00022759"/>
    </source>
</evidence>
<dbReference type="GO" id="GO:0008270">
    <property type="term" value="F:zinc ion binding"/>
    <property type="evidence" value="ECO:0007669"/>
    <property type="project" value="UniProtKB-KW"/>
</dbReference>
<organism evidence="14 15">
    <name type="scientific">Plectus sambesii</name>
    <dbReference type="NCBI Taxonomy" id="2011161"/>
    <lineage>
        <taxon>Eukaryota</taxon>
        <taxon>Metazoa</taxon>
        <taxon>Ecdysozoa</taxon>
        <taxon>Nematoda</taxon>
        <taxon>Chromadorea</taxon>
        <taxon>Plectida</taxon>
        <taxon>Plectina</taxon>
        <taxon>Plectoidea</taxon>
        <taxon>Plectidae</taxon>
        <taxon>Plectus</taxon>
    </lineage>
</organism>
<comment type="function">
    <text evidence="11">Catalytic subunit of a heterodimeric structure-specific endonuclease that resolves DNA secondary structures generated during DNA repair and recombination. Has endonuclease activity towards branched DNA substrates, introducing single-strand cuts in duplex DNA close to junctions with ss-DNA.</text>
</comment>
<keyword evidence="5" id="KW-0863">Zinc-finger</keyword>
<keyword evidence="10 11" id="KW-0539">Nucleus</keyword>
<keyword evidence="4 11" id="KW-0227">DNA damage</keyword>
<keyword evidence="9 11" id="KW-0234">DNA repair</keyword>
<feature type="domain" description="GIY-YIG" evidence="13">
    <location>
        <begin position="117"/>
        <end position="204"/>
    </location>
</feature>
<keyword evidence="6 11" id="KW-0378">Hydrolase</keyword>
<keyword evidence="14" id="KW-1185">Reference proteome</keyword>
<comment type="subunit">
    <text evidence="11">Forms a heterodimer with a member of the SLX4 family.</text>
</comment>